<dbReference type="PROSITE" id="PS51178">
    <property type="entry name" value="PASTA"/>
    <property type="match status" value="2"/>
</dbReference>
<comment type="caution">
    <text evidence="4">The sequence shown here is derived from an EMBL/GenBank/DDBJ whole genome shotgun (WGS) entry which is preliminary data.</text>
</comment>
<keyword evidence="2" id="KW-0812">Transmembrane</keyword>
<dbReference type="AlphaFoldDB" id="A0A2A8CVN1"/>
<feature type="compositionally biased region" description="Basic and acidic residues" evidence="1">
    <location>
        <begin position="254"/>
        <end position="265"/>
    </location>
</feature>
<evidence type="ECO:0000313" key="5">
    <source>
        <dbReference type="Proteomes" id="UP000220102"/>
    </source>
</evidence>
<feature type="region of interest" description="Disordered" evidence="1">
    <location>
        <begin position="226"/>
        <end position="304"/>
    </location>
</feature>
<feature type="domain" description="PASTA" evidence="3">
    <location>
        <begin position="53"/>
        <end position="119"/>
    </location>
</feature>
<protein>
    <submittedName>
        <fullName evidence="4">Penicillin-binding protein</fullName>
    </submittedName>
</protein>
<dbReference type="RefSeq" id="WP_098077558.1">
    <property type="nucleotide sequence ID" value="NZ_PDEQ01000008.1"/>
</dbReference>
<organism evidence="4 5">
    <name type="scientific">Longibacter salinarum</name>
    <dbReference type="NCBI Taxonomy" id="1850348"/>
    <lineage>
        <taxon>Bacteria</taxon>
        <taxon>Pseudomonadati</taxon>
        <taxon>Rhodothermota</taxon>
        <taxon>Rhodothermia</taxon>
        <taxon>Rhodothermales</taxon>
        <taxon>Salisaetaceae</taxon>
        <taxon>Longibacter</taxon>
    </lineage>
</organism>
<keyword evidence="2" id="KW-1133">Transmembrane helix</keyword>
<dbReference type="Pfam" id="PF03793">
    <property type="entry name" value="PASTA"/>
    <property type="match status" value="3"/>
</dbReference>
<proteinExistence type="predicted"/>
<feature type="region of interest" description="Disordered" evidence="1">
    <location>
        <begin position="89"/>
        <end position="110"/>
    </location>
</feature>
<dbReference type="InterPro" id="IPR005543">
    <property type="entry name" value="PASTA_dom"/>
</dbReference>
<reference evidence="4 5" key="1">
    <citation type="submission" date="2017-10" db="EMBL/GenBank/DDBJ databases">
        <title>Draft genome of Longibacter Salinarum.</title>
        <authorList>
            <person name="Goh K.M."/>
            <person name="Shamsir M.S."/>
            <person name="Lim S.W."/>
        </authorList>
    </citation>
    <scope>NUCLEOTIDE SEQUENCE [LARGE SCALE GENOMIC DNA]</scope>
    <source>
        <strain evidence="4 5">KCTC 52045</strain>
    </source>
</reference>
<sequence>MSSPPRFQRFTNWLKQIGRNPYFWSGLGAIILVAFGFYFVFNSILMPSYTRHDASIQVPDVMDRPFEEAQETLRGRDLAVERQVGRFNPRVPQNEVVDQNPPPNSSVKPGRRVYLTVNSGTAPTVSVPDLTGTSLREARNRLTSLGLEVGQERVDSIPSPYARTVTRQQPEPGDSLKKGSSVDIWYSQGLGDEQVVVPNVQGLRVDVAKGRLLRQKLRSVVIDATADDSETDEEPSDDQVEENNLWVRNQSLEPGRRVASGREVRLFATPDSTAVPEPQPRTPPSDTSSTEPSDESDESNDISF</sequence>
<evidence type="ECO:0000256" key="1">
    <source>
        <dbReference type="SAM" id="MobiDB-lite"/>
    </source>
</evidence>
<feature type="domain" description="PASTA" evidence="3">
    <location>
        <begin position="121"/>
        <end position="188"/>
    </location>
</feature>
<evidence type="ECO:0000313" key="4">
    <source>
        <dbReference type="EMBL" id="PEN12305.1"/>
    </source>
</evidence>
<dbReference type="Proteomes" id="UP000220102">
    <property type="component" value="Unassembled WGS sequence"/>
</dbReference>
<dbReference type="CDD" id="cd06577">
    <property type="entry name" value="PASTA_pknB"/>
    <property type="match status" value="2"/>
</dbReference>
<feature type="transmembrane region" description="Helical" evidence="2">
    <location>
        <begin position="21"/>
        <end position="41"/>
    </location>
</feature>
<feature type="compositionally biased region" description="Acidic residues" evidence="1">
    <location>
        <begin position="292"/>
        <end position="304"/>
    </location>
</feature>
<keyword evidence="5" id="KW-1185">Reference proteome</keyword>
<dbReference type="SMART" id="SM00740">
    <property type="entry name" value="PASTA"/>
    <property type="match status" value="3"/>
</dbReference>
<feature type="compositionally biased region" description="Acidic residues" evidence="1">
    <location>
        <begin position="226"/>
        <end position="241"/>
    </location>
</feature>
<dbReference type="EMBL" id="PDEQ01000008">
    <property type="protein sequence ID" value="PEN12305.1"/>
    <property type="molecule type" value="Genomic_DNA"/>
</dbReference>
<gene>
    <name evidence="4" type="ORF">CRI94_14870</name>
</gene>
<name>A0A2A8CVN1_9BACT</name>
<accession>A0A2A8CVN1</accession>
<evidence type="ECO:0000259" key="3">
    <source>
        <dbReference type="PROSITE" id="PS51178"/>
    </source>
</evidence>
<dbReference type="OrthoDB" id="9803895at2"/>
<evidence type="ECO:0000256" key="2">
    <source>
        <dbReference type="SAM" id="Phobius"/>
    </source>
</evidence>
<dbReference type="Gene3D" id="3.30.10.20">
    <property type="match status" value="3"/>
</dbReference>
<keyword evidence="2" id="KW-0472">Membrane</keyword>